<dbReference type="EMBL" id="VYQA01000014">
    <property type="protein sequence ID" value="KAA9027094.1"/>
    <property type="molecule type" value="Genomic_DNA"/>
</dbReference>
<evidence type="ECO:0000313" key="5">
    <source>
        <dbReference type="Proteomes" id="UP000326364"/>
    </source>
</evidence>
<accession>A0A5J5I0F3</accession>
<dbReference type="Proteomes" id="UP000325933">
    <property type="component" value="Unassembled WGS sequence"/>
</dbReference>
<dbReference type="SMART" id="SM00347">
    <property type="entry name" value="HTH_MARR"/>
    <property type="match status" value="1"/>
</dbReference>
<sequence length="166" mass="17372">MLIVLGNSIIAGAMDKPIAPVDRLQDPVAARLGYMLRRASAAMMAGLGSALADIGLRPVEGTILILVGANPGCIQSDIGRMLGIKRANMVPLIAALAGRGLLEKSPVDGRSLALSLTAGGEALRAQVDKIMDRHEARFERLLAGKDVTLLREALRLIAEEGEAGAE</sequence>
<dbReference type="PROSITE" id="PS50995">
    <property type="entry name" value="HTH_MARR_2"/>
    <property type="match status" value="1"/>
</dbReference>
<dbReference type="SUPFAM" id="SSF46785">
    <property type="entry name" value="Winged helix' DNA-binding domain"/>
    <property type="match status" value="1"/>
</dbReference>
<dbReference type="AlphaFoldDB" id="A0A5J5I0F3"/>
<evidence type="ECO:0000313" key="4">
    <source>
        <dbReference type="Proteomes" id="UP000325933"/>
    </source>
</evidence>
<dbReference type="Pfam" id="PF12802">
    <property type="entry name" value="MarR_2"/>
    <property type="match status" value="1"/>
</dbReference>
<name>A0A5J5I0F3_9SPHN</name>
<dbReference type="GO" id="GO:0006950">
    <property type="term" value="P:response to stress"/>
    <property type="evidence" value="ECO:0007669"/>
    <property type="project" value="TreeGrafter"/>
</dbReference>
<dbReference type="InterPro" id="IPR039422">
    <property type="entry name" value="MarR/SlyA-like"/>
</dbReference>
<dbReference type="InterPro" id="IPR036388">
    <property type="entry name" value="WH-like_DNA-bd_sf"/>
</dbReference>
<evidence type="ECO:0000259" key="1">
    <source>
        <dbReference type="PROSITE" id="PS50995"/>
    </source>
</evidence>
<reference evidence="4 5" key="1">
    <citation type="submission" date="2019-09" db="EMBL/GenBank/DDBJ databases">
        <authorList>
            <person name="Feng G."/>
        </authorList>
    </citation>
    <scope>NUCLEOTIDE SEQUENCE [LARGE SCALE GENOMIC DNA]</scope>
    <source>
        <strain evidence="3 4">KACC 19283</strain>
        <strain evidence="2 5">KACC 19284</strain>
    </source>
</reference>
<dbReference type="EMBL" id="VYQB01000014">
    <property type="protein sequence ID" value="KAA9013938.1"/>
    <property type="molecule type" value="Genomic_DNA"/>
</dbReference>
<keyword evidence="5" id="KW-1185">Reference proteome</keyword>
<feature type="domain" description="HTH marR-type" evidence="1">
    <location>
        <begin position="29"/>
        <end position="159"/>
    </location>
</feature>
<dbReference type="RefSeq" id="WP_120253395.1">
    <property type="nucleotide sequence ID" value="NZ_JBNNIY010000036.1"/>
</dbReference>
<dbReference type="InterPro" id="IPR000835">
    <property type="entry name" value="HTH_MarR-typ"/>
</dbReference>
<gene>
    <name evidence="3" type="ORF">F4U95_17140</name>
    <name evidence="2" type="ORF">F4U96_17015</name>
</gene>
<dbReference type="GO" id="GO:0003700">
    <property type="term" value="F:DNA-binding transcription factor activity"/>
    <property type="evidence" value="ECO:0007669"/>
    <property type="project" value="InterPro"/>
</dbReference>
<dbReference type="PANTHER" id="PTHR33164">
    <property type="entry name" value="TRANSCRIPTIONAL REGULATOR, MARR FAMILY"/>
    <property type="match status" value="1"/>
</dbReference>
<comment type="caution">
    <text evidence="3">The sequence shown here is derived from an EMBL/GenBank/DDBJ whole genome shotgun (WGS) entry which is preliminary data.</text>
</comment>
<dbReference type="InterPro" id="IPR036390">
    <property type="entry name" value="WH_DNA-bd_sf"/>
</dbReference>
<evidence type="ECO:0000313" key="3">
    <source>
        <dbReference type="EMBL" id="KAA9027094.1"/>
    </source>
</evidence>
<dbReference type="PANTHER" id="PTHR33164:SF89">
    <property type="entry name" value="MARR FAMILY REGULATORY PROTEIN"/>
    <property type="match status" value="1"/>
</dbReference>
<organism evidence="3 4">
    <name type="scientific">Sphingobium limneticum</name>
    <dbReference type="NCBI Taxonomy" id="1007511"/>
    <lineage>
        <taxon>Bacteria</taxon>
        <taxon>Pseudomonadati</taxon>
        <taxon>Pseudomonadota</taxon>
        <taxon>Alphaproteobacteria</taxon>
        <taxon>Sphingomonadales</taxon>
        <taxon>Sphingomonadaceae</taxon>
        <taxon>Sphingobium</taxon>
    </lineage>
</organism>
<dbReference type="Proteomes" id="UP000326364">
    <property type="component" value="Unassembled WGS sequence"/>
</dbReference>
<protein>
    <submittedName>
        <fullName evidence="3">Winged helix-turn-helix transcriptional regulator</fullName>
    </submittedName>
</protein>
<evidence type="ECO:0000313" key="2">
    <source>
        <dbReference type="EMBL" id="KAA9013938.1"/>
    </source>
</evidence>
<proteinExistence type="predicted"/>
<dbReference type="Gene3D" id="1.10.10.10">
    <property type="entry name" value="Winged helix-like DNA-binding domain superfamily/Winged helix DNA-binding domain"/>
    <property type="match status" value="1"/>
</dbReference>